<dbReference type="PROSITE" id="PS50994">
    <property type="entry name" value="INTEGRASE"/>
    <property type="match status" value="1"/>
</dbReference>
<feature type="domain" description="Integrase catalytic" evidence="4">
    <location>
        <begin position="1587"/>
        <end position="1718"/>
    </location>
</feature>
<evidence type="ECO:0000256" key="2">
    <source>
        <dbReference type="SAM" id="MobiDB-lite"/>
    </source>
</evidence>
<dbReference type="EMBL" id="CAJNIZ010043559">
    <property type="protein sequence ID" value="CAE7662970.1"/>
    <property type="molecule type" value="Genomic_DNA"/>
</dbReference>
<feature type="compositionally biased region" description="Low complexity" evidence="2">
    <location>
        <begin position="417"/>
        <end position="427"/>
    </location>
</feature>
<dbReference type="OrthoDB" id="426808at2759"/>
<dbReference type="Proteomes" id="UP000649617">
    <property type="component" value="Unassembled WGS sequence"/>
</dbReference>
<keyword evidence="1" id="KW-0862">Zinc</keyword>
<keyword evidence="6" id="KW-1185">Reference proteome</keyword>
<dbReference type="Gene3D" id="2.40.70.10">
    <property type="entry name" value="Acid Proteases"/>
    <property type="match status" value="1"/>
</dbReference>
<feature type="domain" description="CCHC-type" evidence="3">
    <location>
        <begin position="383"/>
        <end position="399"/>
    </location>
</feature>
<feature type="region of interest" description="Disordered" evidence="2">
    <location>
        <begin position="2888"/>
        <end position="2937"/>
    </location>
</feature>
<feature type="region of interest" description="Disordered" evidence="2">
    <location>
        <begin position="408"/>
        <end position="427"/>
    </location>
</feature>
<protein>
    <submittedName>
        <fullName evidence="5">GIP protein</fullName>
    </submittedName>
</protein>
<dbReference type="InterPro" id="IPR001878">
    <property type="entry name" value="Znf_CCHC"/>
</dbReference>
<dbReference type="InterPro" id="IPR012337">
    <property type="entry name" value="RNaseH-like_sf"/>
</dbReference>
<dbReference type="InterPro" id="IPR001584">
    <property type="entry name" value="Integrase_cat-core"/>
</dbReference>
<dbReference type="Pfam" id="PF00098">
    <property type="entry name" value="zf-CCHC"/>
    <property type="match status" value="1"/>
</dbReference>
<dbReference type="InterPro" id="IPR021109">
    <property type="entry name" value="Peptidase_aspartic_dom_sf"/>
</dbReference>
<keyword evidence="1" id="KW-0479">Metal-binding</keyword>
<evidence type="ECO:0000259" key="4">
    <source>
        <dbReference type="PROSITE" id="PS50994"/>
    </source>
</evidence>
<dbReference type="SUPFAM" id="SSF57756">
    <property type="entry name" value="Retrovirus zinc finger-like domains"/>
    <property type="match status" value="1"/>
</dbReference>
<sequence>MSFVVKINNLSGPLCSINADPNWTTAELKMALAKAFLATQREALPPETVETSMATEGPGAHGGSWRDREPPPPYDGRDPERSFERWLKDLKLWEFETEAPKAKWGVKILRQLSGSAKAAAENLTFEEIACEDGRDNILKALKEHFAPHLETSLPKAFESAIYGDIRSARESFGDFVIRMEHSFKELERQGVKLHELVTGYVMFRHANLSEVQESQMLTWGAGKYDRKTVVANLRKLDKAFGEPKRRGAHYLMDGESHEEGDEVDQAIYVQGQETDDDESDGDDDYVYIGEGELHEVYEEEDLQEALATYQDVRRSLREQKTNRGYYPNKPASTGKGSSSFAPRKGKGKGKSRPTLGVKNKEYVKFTKDGQTKVHVDMLKLRTKCARCGAVGHWAKECTNPPDERGRAAAAAHRNFPSSSQSSGSTRSGFFVQSAAGAPSEGGQQSFYAIEENGVISSFVSYVPTLGSIMSKLAFKPPEVAREPVQLTQDPQVNPPSFIGVVTGASEGIVDTAAQDGLLGKEALLRFAESLRSYGLKIRWNTTRKAQACGVGGKATVIGTAEVPVGIAGINGLIELTVVTDNVPMLLPIKLLKNLRAIVDLDRDVLEVKAFGAKAPMHQLPSGHMSVSVVDFAPGGWSMPHEAHNVEHPEQFTFLQSMTNLKAEATCDPPTTCKPNGQCVFACGANAEQRKVLQRWRKVVEKLADLMALIGLRASVLDWLPSSSSQLLGLGSPDVDPSPSTRRSATETVSDKQLEHKEIIQHADYLGLRKTKDVPKKTMRECVHPTSELKGGGNQYSKEVYCDMCKSRWRYLSPEQLLEKKKAKSRVTSGSSDQTANSTAASSGQIMCLCKTPAHRWQVKKEGPTKRRHFFRCEGRMCEFFLQDAKEQNPGQNAPEMEVDQMDAFNEEVKKIQSQAEAHVDRKTKKMEMQQRAMEKQYKDGMEAQTHAHRAEMETMRTQMAWMQGFMQQVQAAHAAQTVCHVRSGSQLQTARRLQMRAFGFHETPLPWDMTLSRTFYSKFLAGSEWTQHLGWLPKAMPANTEYVAIFEQEEAFVAWGEDVGKQRALSCGERKRAVAAVEKMLATVKLPKQSAKPKVRMADDPRGEQFWQSLCAECPDMLVLAATKPEFFETGLSNLLDAAEWQHQRGKAFVILHGSEMAQLVERGTSFGDLLGKRVQKQFDSGVVALGNNSFLLHAVEKAVASGLLEGAEFNSSTFHGDENLFENHEASHANANNSFQNQEGIYLANVVDESGSPAECFISSQAARALEDRATRLMRQGDLSYTSFEKLLDEWPQMSSRQRPSSKKGSYFYFGLYAHGGQWGIANRTYELPVFIEYLNKFMRYQCRCQGFGHAVWTSIAVGVNAGAGPHRDLHNKKGWPSYVTAAGKFKGGQLWTADNVLDADKTKVAKHMPDGVRRLGQLHDISYKVCEFDPEVWHASQPWSGRRYVVSAYTVRSVDVASVDTLAQLRSFGFEVPSVSYLTMFDGSLREVEPDTARIFAEVAGEEEEAVDVEQPLVDANVEPTEEEKRLIKKLHENMGHPAPREMARSLRIAHAKPHVVRYVAKSFKCDACEARPRPKPAKPAVLPKSYEPGKVVGVDVVFLSSLDKRETFPALSMVDWGTGYQMVERLKNMESDHAWRTFLRVWGRVFGVPEILVADLGTEFRGQFVELASQAGALVRHTAARSPWQAGKTERAGAHFKHIFERARDVAQISSWEELKTLVYEGKEQIRQPKWVFSYAAANWTQSAATWITAVGCELWKVSVEQCRHATSQEQMAKELLAGELEALKADETEKAELNGFQMIDLLSDDVFSVLKKFLQARILGPQWVSQSLGRHLEWNQWRRCILWRPTQILETAQAVMRNEVLDGNPPGSAPYEAARRLRRLRIEEETRPYWSVKDEGATARVWFSLENGKWKQEKDFWEVVDRDTMVCYHNEPRSALLNPAKVRGVAMTRRLKHRHTFMVDEKGDVTMNCWHASDAAEWHKIEGTNAIRVLSVAESREVRRTLQEQNQLDGILPSRMVRRWKPGEQPGSPDTRKSRWCILQRYAPTLNSTSFGVLLQTAASMQYPASVGDCKSAFCQSLPLHRSAGKLYASQPKAGIKGLDPEQIVEIVAGCYGLGDAPAHWRKTLKAAVLELGYRESVIDPTIYYLHDKSKLQGAIAIEVDDLFTFGSSQHYEKIAQLRSRFEFGKFDFLQEMEQFQWLDPVSLAKGRKATPKALASDSEVSQLRAVVGALSWLGKEGRPDASAAASLGSAVFPKPTVQDIIDVNKAVHLIKSYPDLSIKIRAIAVENLAWGVASDASFANAYGGHSQGAYGIIAFHEDLQRGRRVPCSLISWKSSRIQKVVNSTLAAETQSLSKGLGELCWVVSELIDPKFELAEWETRLQDNKILAIAKDESQDQLKESLCIVDAKALYDHLSRESTGPSQDKRTSLEIQMVRQNMNAIKSVVRWVPHPNMIVDGLTKKFGNMTALYDLLNTGEYKIVNEAQALEVKRDERAWLHFANPTVARMDHRLGDVLTDNQVTFMRIAVSAEAESWIRRVRQRSAELSKAPDAMKRDHEVVLAAMQGDKAVIRFAAPELLGDRDFAAAVVAWSGEATDVGDRGIVLTAVKQNPHSIQHASDSLRSQKDFLLDAIRCSKGLALRSLGQDRIIDRELQQAAVHENWMMLGWLLQQDPTLCTDAEIVSAAVANNGCALEFASSDLRDDSELVALALKQSRGAALRWASEARRAERDLVHAAVGLDATMLKYASEDLRGDSTVVMEAVKRNGNALRFAAASLRKDRLDQALEEVTGWFTTAGEDEPKAKDFPFGYVSAGRLRPPADMKPYAGPGCKIPVGPEPTAVCLATAKAVLEQSHEDFLPLLNCLEGPSDQTPEQQPDKAAPVLTCAAEGPGSSADCGASNKNKGTEQQERESPDLQENQWRRSTKTKKGRRSWNAFPVSPGLVSTVQRSCASCLQNPKEAAQEKLREFHESASEKASSQSCQRWTEITFSQVDADKKQKGVAKTRIGAGKEISIAGSLATDDCRSTSQKETGRFRIRITPQQFSPLGTLFRDVQVDFFPNCFTIRAIDCGGYAWTAHSSVLPGRLDTGKSKFIVSPTGRDVVISLCKADCGQSWKELTRLELTRPYGLPGQGSS</sequence>
<feature type="compositionally biased region" description="Basic and acidic residues" evidence="2">
    <location>
        <begin position="2905"/>
        <end position="2915"/>
    </location>
</feature>
<evidence type="ECO:0000259" key="3">
    <source>
        <dbReference type="PROSITE" id="PS50158"/>
    </source>
</evidence>
<feature type="compositionally biased region" description="Basic and acidic residues" evidence="2">
    <location>
        <begin position="64"/>
        <end position="80"/>
    </location>
</feature>
<name>A0A812W2L9_SYMPI</name>
<accession>A0A812W2L9</accession>
<dbReference type="PROSITE" id="PS50158">
    <property type="entry name" value="ZF_CCHC"/>
    <property type="match status" value="1"/>
</dbReference>
<dbReference type="GO" id="GO:0008270">
    <property type="term" value="F:zinc ion binding"/>
    <property type="evidence" value="ECO:0007669"/>
    <property type="project" value="UniProtKB-KW"/>
</dbReference>
<dbReference type="Pfam" id="PF13475">
    <property type="entry name" value="DUF4116"/>
    <property type="match status" value="3"/>
</dbReference>
<dbReference type="GO" id="GO:0003676">
    <property type="term" value="F:nucleic acid binding"/>
    <property type="evidence" value="ECO:0007669"/>
    <property type="project" value="InterPro"/>
</dbReference>
<feature type="compositionally biased region" description="Basic residues" evidence="2">
    <location>
        <begin position="2924"/>
        <end position="2933"/>
    </location>
</feature>
<dbReference type="SMART" id="SM00343">
    <property type="entry name" value="ZnF_C2HC"/>
    <property type="match status" value="1"/>
</dbReference>
<dbReference type="SUPFAM" id="SSF53098">
    <property type="entry name" value="Ribonuclease H-like"/>
    <property type="match status" value="1"/>
</dbReference>
<proteinExistence type="predicted"/>
<comment type="caution">
    <text evidence="5">The sequence shown here is derived from an EMBL/GenBank/DDBJ whole genome shotgun (WGS) entry which is preliminary data.</text>
</comment>
<dbReference type="Gene3D" id="3.30.420.10">
    <property type="entry name" value="Ribonuclease H-like superfamily/Ribonuclease H"/>
    <property type="match status" value="1"/>
</dbReference>
<reference evidence="5" key="1">
    <citation type="submission" date="2021-02" db="EMBL/GenBank/DDBJ databases">
        <authorList>
            <person name="Dougan E. K."/>
            <person name="Rhodes N."/>
            <person name="Thang M."/>
            <person name="Chan C."/>
        </authorList>
    </citation>
    <scope>NUCLEOTIDE SEQUENCE</scope>
</reference>
<feature type="compositionally biased region" description="Polar residues" evidence="2">
    <location>
        <begin position="737"/>
        <end position="747"/>
    </location>
</feature>
<dbReference type="CDD" id="cd06463">
    <property type="entry name" value="p23_like"/>
    <property type="match status" value="1"/>
</dbReference>
<evidence type="ECO:0000256" key="1">
    <source>
        <dbReference type="PROSITE-ProRule" id="PRU00047"/>
    </source>
</evidence>
<organism evidence="5 6">
    <name type="scientific">Symbiodinium pilosum</name>
    <name type="common">Dinoflagellate</name>
    <dbReference type="NCBI Taxonomy" id="2952"/>
    <lineage>
        <taxon>Eukaryota</taxon>
        <taxon>Sar</taxon>
        <taxon>Alveolata</taxon>
        <taxon>Dinophyceae</taxon>
        <taxon>Suessiales</taxon>
        <taxon>Symbiodiniaceae</taxon>
        <taxon>Symbiodinium</taxon>
    </lineage>
</organism>
<feature type="region of interest" description="Disordered" evidence="2">
    <location>
        <begin position="45"/>
        <end position="80"/>
    </location>
</feature>
<feature type="region of interest" description="Disordered" evidence="2">
    <location>
        <begin position="318"/>
        <end position="354"/>
    </location>
</feature>
<gene>
    <name evidence="5" type="primary">GIP</name>
    <name evidence="5" type="ORF">SPIL2461_LOCUS18056</name>
</gene>
<dbReference type="InterPro" id="IPR036397">
    <property type="entry name" value="RNaseH_sf"/>
</dbReference>
<feature type="compositionally biased region" description="Polar residues" evidence="2">
    <location>
        <begin position="330"/>
        <end position="340"/>
    </location>
</feature>
<dbReference type="GO" id="GO:0015074">
    <property type="term" value="P:DNA integration"/>
    <property type="evidence" value="ECO:0007669"/>
    <property type="project" value="InterPro"/>
</dbReference>
<feature type="region of interest" description="Disordered" evidence="2">
    <location>
        <begin position="727"/>
        <end position="751"/>
    </location>
</feature>
<dbReference type="InterPro" id="IPR036875">
    <property type="entry name" value="Znf_CCHC_sf"/>
</dbReference>
<evidence type="ECO:0000313" key="5">
    <source>
        <dbReference type="EMBL" id="CAE7662970.1"/>
    </source>
</evidence>
<dbReference type="InterPro" id="IPR025197">
    <property type="entry name" value="DUF4116"/>
</dbReference>
<evidence type="ECO:0000313" key="6">
    <source>
        <dbReference type="Proteomes" id="UP000649617"/>
    </source>
</evidence>
<keyword evidence="1" id="KW-0863">Zinc-finger</keyword>